<evidence type="ECO:0000313" key="9">
    <source>
        <dbReference type="Proteomes" id="UP000694555"/>
    </source>
</evidence>
<dbReference type="PANTHER" id="PTHR24044:SF417">
    <property type="entry name" value="WEARY, ISOFORM B"/>
    <property type="match status" value="1"/>
</dbReference>
<dbReference type="PROSITE" id="PS01187">
    <property type="entry name" value="EGF_CA"/>
    <property type="match status" value="1"/>
</dbReference>
<dbReference type="GO" id="GO:0005112">
    <property type="term" value="F:Notch binding"/>
    <property type="evidence" value="ECO:0007669"/>
    <property type="project" value="TreeGrafter"/>
</dbReference>
<dbReference type="PROSITE" id="PS01186">
    <property type="entry name" value="EGF_2"/>
    <property type="match status" value="2"/>
</dbReference>
<dbReference type="Proteomes" id="UP000694555">
    <property type="component" value="Unplaced"/>
</dbReference>
<dbReference type="InterPro" id="IPR050906">
    <property type="entry name" value="Notch_signaling"/>
</dbReference>
<sequence length="303" mass="31537">MVLAILHPWVSVELQHCPPCTYGCPQQPGFEGPLCERNVDDCSPDPCHHGTCLDGIASFSCACAPGFTGYRCELQLDECHSSPCRNGGKCIDRIDAYQCNCPPGTAGRVRGVGWGSYLGRGWVLGIALGGHPCQFRVPRVTPPLCVCPPHPEPCLNGGTCRDGVGTFSCSCPPGFGGPRCDTEEDECGSRPCRNGGTCSGPGSPHMHLGVLAPLGVPKLDPVSAPTGTPPVGVPWCLQISSSHCNVPHRTSAHGCPRMSRAPTTSPSVPKPTSTHGCPRTPHNSLLQPNPPAPEGSGGGTHGC</sequence>
<protein>
    <recommendedName>
        <fullName evidence="7">EGF-like domain-containing protein</fullName>
    </recommendedName>
</protein>
<feature type="compositionally biased region" description="Low complexity" evidence="6">
    <location>
        <begin position="262"/>
        <end position="274"/>
    </location>
</feature>
<reference evidence="8" key="1">
    <citation type="submission" date="2025-08" db="UniProtKB">
        <authorList>
            <consortium name="Ensembl"/>
        </authorList>
    </citation>
    <scope>IDENTIFICATION</scope>
</reference>
<reference evidence="8" key="2">
    <citation type="submission" date="2025-09" db="UniProtKB">
        <authorList>
            <consortium name="Ensembl"/>
        </authorList>
    </citation>
    <scope>IDENTIFICATION</scope>
</reference>
<feature type="disulfide bond" evidence="5">
    <location>
        <begin position="63"/>
        <end position="72"/>
    </location>
</feature>
<dbReference type="FunFam" id="2.10.25.10:FF:000299">
    <property type="entry name" value="Notch receptor 3"/>
    <property type="match status" value="1"/>
</dbReference>
<comment type="caution">
    <text evidence="5">Lacks conserved residue(s) required for the propagation of feature annotation.</text>
</comment>
<evidence type="ECO:0000256" key="4">
    <source>
        <dbReference type="ARBA" id="ARBA00023180"/>
    </source>
</evidence>
<dbReference type="Pfam" id="PF00008">
    <property type="entry name" value="EGF"/>
    <property type="match status" value="3"/>
</dbReference>
<dbReference type="AlphaFoldDB" id="A0A8C0B0N1"/>
<dbReference type="PROSITE" id="PS50026">
    <property type="entry name" value="EGF_3"/>
    <property type="match status" value="3"/>
</dbReference>
<keyword evidence="1 5" id="KW-0245">EGF-like domain</keyword>
<dbReference type="PROSITE" id="PS00022">
    <property type="entry name" value="EGF_1"/>
    <property type="match status" value="2"/>
</dbReference>
<evidence type="ECO:0000256" key="3">
    <source>
        <dbReference type="ARBA" id="ARBA00023157"/>
    </source>
</evidence>
<proteinExistence type="predicted"/>
<evidence type="ECO:0000313" key="8">
    <source>
        <dbReference type="Ensembl" id="ENSBJAP00000009873.1"/>
    </source>
</evidence>
<dbReference type="FunFam" id="2.10.25.10:FF:000006">
    <property type="entry name" value="Versican core protein-like isoform 1"/>
    <property type="match status" value="2"/>
</dbReference>
<evidence type="ECO:0000256" key="5">
    <source>
        <dbReference type="PROSITE-ProRule" id="PRU00076"/>
    </source>
</evidence>
<feature type="region of interest" description="Disordered" evidence="6">
    <location>
        <begin position="252"/>
        <end position="303"/>
    </location>
</feature>
<dbReference type="PRINTS" id="PR00010">
    <property type="entry name" value="EGFBLOOD"/>
</dbReference>
<dbReference type="InterPro" id="IPR018097">
    <property type="entry name" value="EGF_Ca-bd_CS"/>
</dbReference>
<evidence type="ECO:0000256" key="1">
    <source>
        <dbReference type="ARBA" id="ARBA00022536"/>
    </source>
</evidence>
<dbReference type="Gene3D" id="2.10.25.10">
    <property type="entry name" value="Laminin"/>
    <property type="match status" value="3"/>
</dbReference>
<dbReference type="InterPro" id="IPR000152">
    <property type="entry name" value="EGF-type_Asp/Asn_hydroxyl_site"/>
</dbReference>
<dbReference type="InterPro" id="IPR001881">
    <property type="entry name" value="EGF-like_Ca-bd_dom"/>
</dbReference>
<evidence type="ECO:0000256" key="6">
    <source>
        <dbReference type="SAM" id="MobiDB-lite"/>
    </source>
</evidence>
<feature type="domain" description="EGF-like" evidence="7">
    <location>
        <begin position="38"/>
        <end position="73"/>
    </location>
</feature>
<dbReference type="SUPFAM" id="SSF57196">
    <property type="entry name" value="EGF/Laminin"/>
    <property type="match status" value="3"/>
</dbReference>
<keyword evidence="4" id="KW-0325">Glycoprotein</keyword>
<dbReference type="CDD" id="cd00054">
    <property type="entry name" value="EGF_CA"/>
    <property type="match status" value="3"/>
</dbReference>
<keyword evidence="2" id="KW-0677">Repeat</keyword>
<keyword evidence="3 5" id="KW-1015">Disulfide bond</keyword>
<keyword evidence="9" id="KW-1185">Reference proteome</keyword>
<dbReference type="GO" id="GO:0005509">
    <property type="term" value="F:calcium ion binding"/>
    <property type="evidence" value="ECO:0007669"/>
    <property type="project" value="InterPro"/>
</dbReference>
<feature type="disulfide bond" evidence="5">
    <location>
        <begin position="42"/>
        <end position="52"/>
    </location>
</feature>
<evidence type="ECO:0000256" key="2">
    <source>
        <dbReference type="ARBA" id="ARBA00022737"/>
    </source>
</evidence>
<dbReference type="SMART" id="SM00179">
    <property type="entry name" value="EGF_CA"/>
    <property type="match status" value="3"/>
</dbReference>
<name>A0A8C0B0N1_9AVES</name>
<feature type="domain" description="EGF-like" evidence="7">
    <location>
        <begin position="143"/>
        <end position="181"/>
    </location>
</feature>
<accession>A0A8C0B0N1</accession>
<dbReference type="InterPro" id="IPR000742">
    <property type="entry name" value="EGF"/>
</dbReference>
<dbReference type="PANTHER" id="PTHR24044">
    <property type="entry name" value="NOTCH LIGAND FAMILY MEMBER"/>
    <property type="match status" value="1"/>
</dbReference>
<dbReference type="PROSITE" id="PS00010">
    <property type="entry name" value="ASX_HYDROXYL"/>
    <property type="match status" value="3"/>
</dbReference>
<dbReference type="Ensembl" id="ENSBJAT00000010155.1">
    <property type="protein sequence ID" value="ENSBJAP00000009873.1"/>
    <property type="gene ID" value="ENSBJAG00000006760.1"/>
</dbReference>
<dbReference type="SMART" id="SM00181">
    <property type="entry name" value="EGF"/>
    <property type="match status" value="3"/>
</dbReference>
<organism evidence="8 9">
    <name type="scientific">Buteo japonicus</name>
    <dbReference type="NCBI Taxonomy" id="224669"/>
    <lineage>
        <taxon>Eukaryota</taxon>
        <taxon>Metazoa</taxon>
        <taxon>Chordata</taxon>
        <taxon>Craniata</taxon>
        <taxon>Vertebrata</taxon>
        <taxon>Euteleostomi</taxon>
        <taxon>Archelosauria</taxon>
        <taxon>Archosauria</taxon>
        <taxon>Dinosauria</taxon>
        <taxon>Saurischia</taxon>
        <taxon>Theropoda</taxon>
        <taxon>Coelurosauria</taxon>
        <taxon>Aves</taxon>
        <taxon>Neognathae</taxon>
        <taxon>Neoaves</taxon>
        <taxon>Telluraves</taxon>
        <taxon>Accipitrimorphae</taxon>
        <taxon>Accipitriformes</taxon>
        <taxon>Accipitridae</taxon>
        <taxon>Accipitrinae</taxon>
        <taxon>Buteo</taxon>
    </lineage>
</organism>
<evidence type="ECO:0000259" key="7">
    <source>
        <dbReference type="PROSITE" id="PS50026"/>
    </source>
</evidence>
<feature type="domain" description="EGF-like" evidence="7">
    <location>
        <begin position="75"/>
        <end position="111"/>
    </location>
</feature>
<feature type="disulfide bond" evidence="5">
    <location>
        <begin position="171"/>
        <end position="180"/>
    </location>
</feature>